<organism evidence="1 2">
    <name type="scientific">Rotaria socialis</name>
    <dbReference type="NCBI Taxonomy" id="392032"/>
    <lineage>
        <taxon>Eukaryota</taxon>
        <taxon>Metazoa</taxon>
        <taxon>Spiralia</taxon>
        <taxon>Gnathifera</taxon>
        <taxon>Rotifera</taxon>
        <taxon>Eurotatoria</taxon>
        <taxon>Bdelloidea</taxon>
        <taxon>Philodinida</taxon>
        <taxon>Philodinidae</taxon>
        <taxon>Rotaria</taxon>
    </lineage>
</organism>
<evidence type="ECO:0000313" key="2">
    <source>
        <dbReference type="Proteomes" id="UP000663862"/>
    </source>
</evidence>
<dbReference type="EMBL" id="CAJOBQ010006097">
    <property type="protein sequence ID" value="CAF4666866.1"/>
    <property type="molecule type" value="Genomic_DNA"/>
</dbReference>
<accession>A0A821GBH1</accession>
<gene>
    <name evidence="1" type="ORF">TSG867_LOCUS31649</name>
</gene>
<dbReference type="AlphaFoldDB" id="A0A821GBH1"/>
<proteinExistence type="predicted"/>
<sequence length="60" mass="6588">DTLLDQKMFGPSIRILSVLPIALKLLVMPLLPPHAPAPFVVDLPSINAVNPFADMLLKRE</sequence>
<dbReference type="Proteomes" id="UP000663862">
    <property type="component" value="Unassembled WGS sequence"/>
</dbReference>
<name>A0A821GBH1_9BILA</name>
<comment type="caution">
    <text evidence="1">The sequence shown here is derived from an EMBL/GenBank/DDBJ whole genome shotgun (WGS) entry which is preliminary data.</text>
</comment>
<feature type="non-terminal residue" evidence="1">
    <location>
        <position position="1"/>
    </location>
</feature>
<evidence type="ECO:0000313" key="1">
    <source>
        <dbReference type="EMBL" id="CAF4666866.1"/>
    </source>
</evidence>
<reference evidence="1" key="1">
    <citation type="submission" date="2021-02" db="EMBL/GenBank/DDBJ databases">
        <authorList>
            <person name="Nowell W R."/>
        </authorList>
    </citation>
    <scope>NUCLEOTIDE SEQUENCE</scope>
</reference>
<protein>
    <submittedName>
        <fullName evidence="1">Uncharacterized protein</fullName>
    </submittedName>
</protein>